<dbReference type="AlphaFoldDB" id="A0A7W4K5D3"/>
<proteinExistence type="predicted"/>
<evidence type="ECO:0000313" key="2">
    <source>
        <dbReference type="Proteomes" id="UP000578030"/>
    </source>
</evidence>
<dbReference type="RefSeq" id="WP_182954626.1">
    <property type="nucleotide sequence ID" value="NZ_JABEQM010000002.1"/>
</dbReference>
<evidence type="ECO:0000313" key="1">
    <source>
        <dbReference type="EMBL" id="MBB2200705.1"/>
    </source>
</evidence>
<reference evidence="1 2" key="1">
    <citation type="submission" date="2020-04" db="EMBL/GenBank/DDBJ databases">
        <title>Description of novel Gluconacetobacter.</title>
        <authorList>
            <person name="Sombolestani A."/>
        </authorList>
    </citation>
    <scope>NUCLEOTIDE SEQUENCE [LARGE SCALE GENOMIC DNA]</scope>
    <source>
        <strain evidence="1 2">LMG 27802</strain>
    </source>
</reference>
<name>A0A7W4K5D3_9PROT</name>
<sequence length="114" mass="11137">MSVQPVSIIPAQPVPAATTAVYTSPGGVVTRIDALGVCNVVAVPVQVTIYLVPSGGSAGPANVTSFNQTILPGQSWNSPNEVGKVLAPGDAIAVVATAAAALTISAGGLQVTTS</sequence>
<accession>A0A7W4K5D3</accession>
<protein>
    <submittedName>
        <fullName evidence="1">Uncharacterized protein</fullName>
    </submittedName>
</protein>
<keyword evidence="2" id="KW-1185">Reference proteome</keyword>
<dbReference type="Proteomes" id="UP000578030">
    <property type="component" value="Unassembled WGS sequence"/>
</dbReference>
<organism evidence="1 2">
    <name type="scientific">Gluconacetobacter tumulisoli</name>
    <dbReference type="NCBI Taxonomy" id="1286189"/>
    <lineage>
        <taxon>Bacteria</taxon>
        <taxon>Pseudomonadati</taxon>
        <taxon>Pseudomonadota</taxon>
        <taxon>Alphaproteobacteria</taxon>
        <taxon>Acetobacterales</taxon>
        <taxon>Acetobacteraceae</taxon>
        <taxon>Gluconacetobacter</taxon>
    </lineage>
</organism>
<gene>
    <name evidence="1" type="ORF">HLH28_03760</name>
</gene>
<comment type="caution">
    <text evidence="1">The sequence shown here is derived from an EMBL/GenBank/DDBJ whole genome shotgun (WGS) entry which is preliminary data.</text>
</comment>
<dbReference type="EMBL" id="JABEQM010000002">
    <property type="protein sequence ID" value="MBB2200705.1"/>
    <property type="molecule type" value="Genomic_DNA"/>
</dbReference>